<dbReference type="Proteomes" id="UP000339249">
    <property type="component" value="Unassembled WGS sequence"/>
</dbReference>
<name>A0A4U9D3X9_RAOTE</name>
<organism evidence="1 2">
    <name type="scientific">Raoultella terrigena</name>
    <name type="common">Klebsiella terrigena</name>
    <dbReference type="NCBI Taxonomy" id="577"/>
    <lineage>
        <taxon>Bacteria</taxon>
        <taxon>Pseudomonadati</taxon>
        <taxon>Pseudomonadota</taxon>
        <taxon>Gammaproteobacteria</taxon>
        <taxon>Enterobacterales</taxon>
        <taxon>Enterobacteriaceae</taxon>
        <taxon>Klebsiella/Raoultella group</taxon>
        <taxon>Raoultella</taxon>
    </lineage>
</organism>
<proteinExistence type="predicted"/>
<evidence type="ECO:0000313" key="1">
    <source>
        <dbReference type="EMBL" id="VTN10455.1"/>
    </source>
</evidence>
<gene>
    <name evidence="1" type="ORF">NCTC9185_02376</name>
</gene>
<dbReference type="AlphaFoldDB" id="A0A4U9D3X9"/>
<protein>
    <submittedName>
        <fullName evidence="1">Uncharacterized protein</fullName>
    </submittedName>
</protein>
<sequence>MNKALFYNAYSRANSYFQNTSTRPARRPMPMNLPC</sequence>
<accession>A0A4U9D3X9</accession>
<dbReference type="EMBL" id="CABDVU010000001">
    <property type="protein sequence ID" value="VTN10455.1"/>
    <property type="molecule type" value="Genomic_DNA"/>
</dbReference>
<evidence type="ECO:0000313" key="2">
    <source>
        <dbReference type="Proteomes" id="UP000339249"/>
    </source>
</evidence>
<reference evidence="1 2" key="1">
    <citation type="submission" date="2019-04" db="EMBL/GenBank/DDBJ databases">
        <authorList>
            <consortium name="Pathogen Informatics"/>
        </authorList>
    </citation>
    <scope>NUCLEOTIDE SEQUENCE [LARGE SCALE GENOMIC DNA]</scope>
    <source>
        <strain evidence="1 2">NCTC9185</strain>
    </source>
</reference>